<evidence type="ECO:0000256" key="5">
    <source>
        <dbReference type="ARBA" id="ARBA00023329"/>
    </source>
</evidence>
<dbReference type="InterPro" id="IPR035969">
    <property type="entry name" value="Rab-GAP_TBC_sf"/>
</dbReference>
<feature type="domain" description="TLDc" evidence="8">
    <location>
        <begin position="678"/>
        <end position="914"/>
    </location>
</feature>
<dbReference type="PANTHER" id="PTHR23354:SF122">
    <property type="entry name" value="GTPASE-ACTIVATING PROTEIN SKYWALKER"/>
    <property type="match status" value="1"/>
</dbReference>
<reference evidence="9 10" key="1">
    <citation type="journal article" date="2018" name="BMC Genomics">
        <title>The genome of Naegleria lovaniensis, the basis for a comparative approach to unravel pathogenicity factors of the human pathogenic amoeba N. fowleri.</title>
        <authorList>
            <person name="Liechti N."/>
            <person name="Schurch N."/>
            <person name="Bruggmann R."/>
            <person name="Wittwer M."/>
        </authorList>
    </citation>
    <scope>NUCLEOTIDE SEQUENCE [LARGE SCALE GENOMIC DNA]</scope>
    <source>
        <strain evidence="9 10">ATCC 30569</strain>
    </source>
</reference>
<dbReference type="Gene3D" id="1.10.472.80">
    <property type="entry name" value="Ypt/Rab-GAP domain of gyp1p, domain 3"/>
    <property type="match status" value="1"/>
</dbReference>
<dbReference type="PANTHER" id="PTHR23354">
    <property type="entry name" value="NUCLEOLAR PROTEIN 7/ESTROGEN RECEPTOR COACTIVATOR-RELATED"/>
    <property type="match status" value="1"/>
</dbReference>
<protein>
    <submittedName>
        <fullName evidence="9">Uncharacterized protein</fullName>
    </submittedName>
</protein>
<gene>
    <name evidence="9" type="ORF">C9374_014585</name>
</gene>
<proteinExistence type="predicted"/>
<dbReference type="InterPro" id="IPR000195">
    <property type="entry name" value="Rab-GAP-TBC_dom"/>
</dbReference>
<dbReference type="RefSeq" id="XP_044553177.1">
    <property type="nucleotide sequence ID" value="XM_044690588.1"/>
</dbReference>
<dbReference type="PROSITE" id="PS50086">
    <property type="entry name" value="TBC_RABGAP"/>
    <property type="match status" value="1"/>
</dbReference>
<dbReference type="Pfam" id="PF00566">
    <property type="entry name" value="RabGAP-TBC"/>
    <property type="match status" value="1"/>
</dbReference>
<name>A0AA88KMP6_NAELO</name>
<dbReference type="GeneID" id="68107038"/>
<dbReference type="EMBL" id="PYSW02000008">
    <property type="protein sequence ID" value="KAG2389185.1"/>
    <property type="molecule type" value="Genomic_DNA"/>
</dbReference>
<accession>A0AA88KMP6</accession>
<comment type="subcellular location">
    <subcellularLocation>
        <location evidence="1">Cytoplasmic vesicle membrane</location>
    </subcellularLocation>
    <subcellularLocation>
        <location evidence="2">Endomembrane system</location>
        <topology evidence="2">Peripheral membrane protein</topology>
    </subcellularLocation>
    <subcellularLocation>
        <location evidence="6">Synapse</location>
    </subcellularLocation>
</comment>
<evidence type="ECO:0000259" key="8">
    <source>
        <dbReference type="PROSITE" id="PS51886"/>
    </source>
</evidence>
<feature type="domain" description="Rab-GAP TBC" evidence="7">
    <location>
        <begin position="349"/>
        <end position="585"/>
    </location>
</feature>
<keyword evidence="10" id="KW-1185">Reference proteome</keyword>
<dbReference type="Pfam" id="PF07534">
    <property type="entry name" value="TLD"/>
    <property type="match status" value="1"/>
</dbReference>
<evidence type="ECO:0000313" key="10">
    <source>
        <dbReference type="Proteomes" id="UP000816034"/>
    </source>
</evidence>
<dbReference type="AlphaFoldDB" id="A0AA88KMP6"/>
<keyword evidence="3" id="KW-0770">Synapse</keyword>
<dbReference type="Proteomes" id="UP000816034">
    <property type="component" value="Unassembled WGS sequence"/>
</dbReference>
<dbReference type="InterPro" id="IPR006571">
    <property type="entry name" value="TLDc_dom"/>
</dbReference>
<keyword evidence="4" id="KW-0472">Membrane</keyword>
<dbReference type="GO" id="GO:0012505">
    <property type="term" value="C:endomembrane system"/>
    <property type="evidence" value="ECO:0007669"/>
    <property type="project" value="UniProtKB-SubCell"/>
</dbReference>
<evidence type="ECO:0000256" key="6">
    <source>
        <dbReference type="ARBA" id="ARBA00034103"/>
    </source>
</evidence>
<evidence type="ECO:0000256" key="1">
    <source>
        <dbReference type="ARBA" id="ARBA00004156"/>
    </source>
</evidence>
<dbReference type="SMART" id="SM00164">
    <property type="entry name" value="TBC"/>
    <property type="match status" value="1"/>
</dbReference>
<sequence>MAPNEVSLTMPIPDNFSTTPNLQAQKKRPIKMIVVKYFEDTDKYAKIIPRPAFHVLRRRLEEESQKGSSVPSKPPTKEEAENLAIVFGKDLMGMIMRDQADWLANYNPITSIMLYNEKQNKFETVTDNMEFGCTEQENVYTFHVKRKVAVEHCLAQSTMTFSSIGGAESWLETAFTRVNRNVIIRYHDVLHHGYTRLYKGEKIPPGRTGKSMVKLLIENILPAAIENQDTILTKKLPKENEDGFIDEEHEDAFNFFEGGAGEEKGPYIDLKNENALVVGKEDKDEHTFANKEELQCLHISRFADVSKIPVHLLYNENKRQNEGPWKDVTKFPLSMSEVSKTTKSWIRSGIPQSKRCLLWMGITGSASLLKQSPYFYENHFEKTYGHYNSDSKTFKNKKEFIESIDPRIIAEFGGKLPGYNADNPTGIVQKEQPVEIQDDEISVKQIEIDKDYGLLTHEGVKAAKRILCVLADHHIDIDYCPPIPDLIQILLIIMNEKQTYATVHCMLEKSRESKWYFRTNKMQHALFIESFSDIIKKNIPNLASHFEKIGFDISSVTYKWFSRLFVPYLPFDFVLRALDSFFNEGAKILYRVAYAILKTLEPKLLKVLSPNYMEDILTSNNSITVEEEEFFKTAFKFGISRKYLTQLDEKNRTEINPNKLSSKITTFTKPKIGSTSEIIKDESQWELLVSWLSYKQRLRTLSLRFSTSRDGYSLSQLYNICSDIGPNIILISAVPISLDGDINDIKKHQKDKIEDMIPQELEISENEQDAMKVIEMIRKHKEQGASLRKSLKRESKKTETAPVEKKKTADVCIFGAFCGDSYDKTYRFEGTTDTFLFSMYPVEAKYKWSRKNDFFVMGRKDRLVFGAGGDGPALQIDDQLCIGTSNRCTTFDNEPLAGSKTTFSILKLEVWYFK</sequence>
<dbReference type="PROSITE" id="PS51886">
    <property type="entry name" value="TLDC"/>
    <property type="match status" value="1"/>
</dbReference>
<evidence type="ECO:0000259" key="7">
    <source>
        <dbReference type="PROSITE" id="PS50086"/>
    </source>
</evidence>
<dbReference type="SMART" id="SM00584">
    <property type="entry name" value="TLDc"/>
    <property type="match status" value="1"/>
</dbReference>
<evidence type="ECO:0000256" key="2">
    <source>
        <dbReference type="ARBA" id="ARBA00004184"/>
    </source>
</evidence>
<evidence type="ECO:0000256" key="3">
    <source>
        <dbReference type="ARBA" id="ARBA00023018"/>
    </source>
</evidence>
<organism evidence="9 10">
    <name type="scientific">Naegleria lovaniensis</name>
    <name type="common">Amoeba</name>
    <dbReference type="NCBI Taxonomy" id="51637"/>
    <lineage>
        <taxon>Eukaryota</taxon>
        <taxon>Discoba</taxon>
        <taxon>Heterolobosea</taxon>
        <taxon>Tetramitia</taxon>
        <taxon>Eutetramitia</taxon>
        <taxon>Vahlkampfiidae</taxon>
        <taxon>Naegleria</taxon>
    </lineage>
</organism>
<evidence type="ECO:0000256" key="4">
    <source>
        <dbReference type="ARBA" id="ARBA00023136"/>
    </source>
</evidence>
<dbReference type="GO" id="GO:0030659">
    <property type="term" value="C:cytoplasmic vesicle membrane"/>
    <property type="evidence" value="ECO:0007669"/>
    <property type="project" value="UniProtKB-SubCell"/>
</dbReference>
<evidence type="ECO:0000313" key="9">
    <source>
        <dbReference type="EMBL" id="KAG2389185.1"/>
    </source>
</evidence>
<dbReference type="SUPFAM" id="SSF47923">
    <property type="entry name" value="Ypt/Rab-GAP domain of gyp1p"/>
    <property type="match status" value="2"/>
</dbReference>
<comment type="caution">
    <text evidence="9">The sequence shown here is derived from an EMBL/GenBank/DDBJ whole genome shotgun (WGS) entry which is preliminary data.</text>
</comment>
<keyword evidence="5" id="KW-0968">Cytoplasmic vesicle</keyword>